<dbReference type="GO" id="GO:0007166">
    <property type="term" value="P:cell surface receptor signaling pathway"/>
    <property type="evidence" value="ECO:0007669"/>
    <property type="project" value="TreeGrafter"/>
</dbReference>
<feature type="transmembrane region" description="Helical" evidence="11">
    <location>
        <begin position="240"/>
        <end position="259"/>
    </location>
</feature>
<keyword evidence="6 11" id="KW-0472">Membrane</keyword>
<evidence type="ECO:0000256" key="7">
    <source>
        <dbReference type="ARBA" id="ARBA00023157"/>
    </source>
</evidence>
<keyword evidence="2" id="KW-1003">Cell membrane</keyword>
<dbReference type="InterPro" id="IPR036179">
    <property type="entry name" value="Ig-like_dom_sf"/>
</dbReference>
<name>A0A7G6J4S5_PAROL</name>
<dbReference type="InterPro" id="IPR013783">
    <property type="entry name" value="Ig-like_fold"/>
</dbReference>
<feature type="domain" description="Ig-like" evidence="13">
    <location>
        <begin position="132"/>
        <end position="224"/>
    </location>
</feature>
<dbReference type="GO" id="GO:0042102">
    <property type="term" value="P:positive regulation of T cell proliferation"/>
    <property type="evidence" value="ECO:0007669"/>
    <property type="project" value="TreeGrafter"/>
</dbReference>
<organism evidence="14">
    <name type="scientific">Paralichthys olivaceus</name>
    <name type="common">Bastard halibut</name>
    <name type="synonym">Hippoglossus olivaceus</name>
    <dbReference type="NCBI Taxonomy" id="8255"/>
    <lineage>
        <taxon>Eukaryota</taxon>
        <taxon>Metazoa</taxon>
        <taxon>Chordata</taxon>
        <taxon>Craniata</taxon>
        <taxon>Vertebrata</taxon>
        <taxon>Euteleostomi</taxon>
        <taxon>Actinopterygii</taxon>
        <taxon>Neopterygii</taxon>
        <taxon>Teleostei</taxon>
        <taxon>Neoteleostei</taxon>
        <taxon>Acanthomorphata</taxon>
        <taxon>Carangaria</taxon>
        <taxon>Pleuronectiformes</taxon>
        <taxon>Pleuronectoidei</taxon>
        <taxon>Paralichthyidae</taxon>
        <taxon>Paralichthys</taxon>
    </lineage>
</organism>
<dbReference type="GO" id="GO:0071222">
    <property type="term" value="P:cellular response to lipopolysaccharide"/>
    <property type="evidence" value="ECO:0007669"/>
    <property type="project" value="TreeGrafter"/>
</dbReference>
<evidence type="ECO:0000256" key="3">
    <source>
        <dbReference type="ARBA" id="ARBA00022692"/>
    </source>
</evidence>
<keyword evidence="4 12" id="KW-0732">Signal</keyword>
<dbReference type="PANTHER" id="PTHR25466:SF2">
    <property type="entry name" value="T-LYMPHOCYTE ACTIVATION ANTIGEN CD86"/>
    <property type="match status" value="1"/>
</dbReference>
<evidence type="ECO:0000256" key="2">
    <source>
        <dbReference type="ARBA" id="ARBA00022475"/>
    </source>
</evidence>
<evidence type="ECO:0000256" key="1">
    <source>
        <dbReference type="ARBA" id="ARBA00004251"/>
    </source>
</evidence>
<dbReference type="GO" id="GO:0031295">
    <property type="term" value="P:T cell costimulation"/>
    <property type="evidence" value="ECO:0007669"/>
    <property type="project" value="TreeGrafter"/>
</dbReference>
<dbReference type="InterPro" id="IPR003599">
    <property type="entry name" value="Ig_sub"/>
</dbReference>
<keyword evidence="8" id="KW-0675">Receptor</keyword>
<evidence type="ECO:0000256" key="12">
    <source>
        <dbReference type="SAM" id="SignalP"/>
    </source>
</evidence>
<dbReference type="InterPro" id="IPR007110">
    <property type="entry name" value="Ig-like_dom"/>
</dbReference>
<feature type="chain" id="PRO_5028917910" evidence="12">
    <location>
        <begin position="34"/>
        <end position="301"/>
    </location>
</feature>
<accession>A0A7G6J4S5</accession>
<evidence type="ECO:0000256" key="6">
    <source>
        <dbReference type="ARBA" id="ARBA00023136"/>
    </source>
</evidence>
<dbReference type="Gene3D" id="2.60.40.10">
    <property type="entry name" value="Immunoglobulins"/>
    <property type="match status" value="2"/>
</dbReference>
<evidence type="ECO:0000256" key="4">
    <source>
        <dbReference type="ARBA" id="ARBA00022729"/>
    </source>
</evidence>
<dbReference type="PROSITE" id="PS50835">
    <property type="entry name" value="IG_LIKE"/>
    <property type="match status" value="1"/>
</dbReference>
<dbReference type="SUPFAM" id="SSF48726">
    <property type="entry name" value="Immunoglobulin"/>
    <property type="match status" value="1"/>
</dbReference>
<dbReference type="SMART" id="SM00409">
    <property type="entry name" value="IG"/>
    <property type="match status" value="1"/>
</dbReference>
<dbReference type="GO" id="GO:0042130">
    <property type="term" value="P:negative regulation of T cell proliferation"/>
    <property type="evidence" value="ECO:0007669"/>
    <property type="project" value="TreeGrafter"/>
</dbReference>
<evidence type="ECO:0000313" key="14">
    <source>
        <dbReference type="EMBL" id="QNC49849.1"/>
    </source>
</evidence>
<keyword evidence="10" id="KW-0393">Immunoglobulin domain</keyword>
<dbReference type="InterPro" id="IPR051713">
    <property type="entry name" value="T-cell_Activation_Regulation"/>
</dbReference>
<dbReference type="AlphaFoldDB" id="A0A7G6J4S5"/>
<dbReference type="GO" id="GO:0009897">
    <property type="term" value="C:external side of plasma membrane"/>
    <property type="evidence" value="ECO:0007669"/>
    <property type="project" value="TreeGrafter"/>
</dbReference>
<comment type="subcellular location">
    <subcellularLocation>
        <location evidence="1">Cell membrane</location>
        <topology evidence="1">Single-pass type I membrane protein</topology>
    </subcellularLocation>
</comment>
<evidence type="ECO:0000259" key="13">
    <source>
        <dbReference type="PROSITE" id="PS50835"/>
    </source>
</evidence>
<proteinExistence type="evidence at transcript level"/>
<keyword evidence="7" id="KW-1015">Disulfide bond</keyword>
<keyword evidence="3 11" id="KW-0812">Transmembrane</keyword>
<feature type="signal peptide" evidence="12">
    <location>
        <begin position="1"/>
        <end position="33"/>
    </location>
</feature>
<dbReference type="GO" id="GO:0006955">
    <property type="term" value="P:immune response"/>
    <property type="evidence" value="ECO:0007669"/>
    <property type="project" value="TreeGrafter"/>
</dbReference>
<reference evidence="14" key="1">
    <citation type="submission" date="2020-02" db="EMBL/GenBank/DDBJ databases">
        <title>Characterization of CD80/86 molecule in flounder (Paralichthys olivaceus) and its immune functions in lymphocytes.</title>
        <authorList>
            <person name="Xing J."/>
            <person name="Liu W."/>
            <person name="Zhan W."/>
        </authorList>
    </citation>
    <scope>NUCLEOTIDE SEQUENCE</scope>
</reference>
<keyword evidence="5 11" id="KW-1133">Transmembrane helix</keyword>
<dbReference type="EMBL" id="MT019837">
    <property type="protein sequence ID" value="QNC49849.1"/>
    <property type="molecule type" value="mRNA"/>
</dbReference>
<evidence type="ECO:0000256" key="9">
    <source>
        <dbReference type="ARBA" id="ARBA00023180"/>
    </source>
</evidence>
<keyword evidence="9" id="KW-0325">Glycoprotein</keyword>
<sequence>MASSSTIRYFLNQGPSLWLLVLVWTVIFSLTESAITIQLKGEAGGNVTFKCPVDNKRTVSWFYFQRGDVFLNGCHASRTIPNPILENTRLEPNSTHVHMFRLNISDSGMYRCIIQYNDIITEDKIQLTVTAPYSKPTATKSCDDVRCLVTCASYGGYPGIKVEWIIPGSRNTNSPPWKVENNTQVSHQSTMLVDSSSTVNFNCSNGELKNLSCSVGNVTSDLFSVCNPEVKPNSYTPLKIAAPCVVLLLIVIAVVLCCWHKKGQTGKDCRENGNKEELKYLKELCKKEGEKEDPVDDFNAP</sequence>
<protein>
    <submittedName>
        <fullName evidence="14">CD80/86</fullName>
    </submittedName>
</protein>
<evidence type="ECO:0000256" key="11">
    <source>
        <dbReference type="SAM" id="Phobius"/>
    </source>
</evidence>
<evidence type="ECO:0000256" key="8">
    <source>
        <dbReference type="ARBA" id="ARBA00023170"/>
    </source>
</evidence>
<dbReference type="PANTHER" id="PTHR25466">
    <property type="entry name" value="T-LYMPHOCYTE ACTIVATION ANTIGEN"/>
    <property type="match status" value="1"/>
</dbReference>
<evidence type="ECO:0000256" key="10">
    <source>
        <dbReference type="ARBA" id="ARBA00023319"/>
    </source>
</evidence>
<evidence type="ECO:0000256" key="5">
    <source>
        <dbReference type="ARBA" id="ARBA00022989"/>
    </source>
</evidence>